<evidence type="ECO:0000259" key="2">
    <source>
        <dbReference type="Pfam" id="PF11738"/>
    </source>
</evidence>
<gene>
    <name evidence="3" type="ORF">NCTC13335_00839</name>
</gene>
<keyword evidence="1" id="KW-0175">Coiled coil</keyword>
<dbReference type="OrthoDB" id="6697831at2"/>
<protein>
    <submittedName>
        <fullName evidence="3">Protein of uncharacterized function (DUF3298)</fullName>
    </submittedName>
</protein>
<name>A0A377IXJ1_9PAST</name>
<accession>A0A377IXJ1</accession>
<proteinExistence type="predicted"/>
<dbReference type="Pfam" id="PF11738">
    <property type="entry name" value="DUF3298"/>
    <property type="match status" value="1"/>
</dbReference>
<feature type="domain" description="DUF3298" evidence="2">
    <location>
        <begin position="182"/>
        <end position="256"/>
    </location>
</feature>
<keyword evidence="4" id="KW-1185">Reference proteome</keyword>
<organism evidence="3 4">
    <name type="scientific">Haemophilus pittmaniae</name>
    <dbReference type="NCBI Taxonomy" id="249188"/>
    <lineage>
        <taxon>Bacteria</taxon>
        <taxon>Pseudomonadati</taxon>
        <taxon>Pseudomonadota</taxon>
        <taxon>Gammaproteobacteria</taxon>
        <taxon>Pasteurellales</taxon>
        <taxon>Pasteurellaceae</taxon>
        <taxon>Haemophilus</taxon>
    </lineage>
</organism>
<dbReference type="RefSeq" id="WP_007243475.1">
    <property type="nucleotide sequence ID" value="NZ_UGHS01000003.1"/>
</dbReference>
<evidence type="ECO:0000256" key="1">
    <source>
        <dbReference type="SAM" id="Coils"/>
    </source>
</evidence>
<dbReference type="Gene3D" id="3.30.565.40">
    <property type="entry name" value="Fervidobacterium nodosum Rt17-B1 like"/>
    <property type="match status" value="1"/>
</dbReference>
<dbReference type="AlphaFoldDB" id="A0A377IXJ1"/>
<evidence type="ECO:0000313" key="4">
    <source>
        <dbReference type="Proteomes" id="UP000255264"/>
    </source>
</evidence>
<dbReference type="InterPro" id="IPR037126">
    <property type="entry name" value="PdaC/RsiV-like_sf"/>
</dbReference>
<dbReference type="EMBL" id="UGHS01000003">
    <property type="protein sequence ID" value="STO92981.1"/>
    <property type="molecule type" value="Genomic_DNA"/>
</dbReference>
<dbReference type="Gene3D" id="3.90.640.20">
    <property type="entry name" value="Heat-shock cognate protein, ATPase"/>
    <property type="match status" value="1"/>
</dbReference>
<evidence type="ECO:0000313" key="3">
    <source>
        <dbReference type="EMBL" id="STO92981.1"/>
    </source>
</evidence>
<sequence>MLAGLLLGGCKEENPAANQHNEQIAQLTAQVAELKAQLAQAEERQKGLIPALVLQPKVIFSQTEETTTEDKRTVSTTFTITGLSDSGQDWLDQLLLRQFEPQQTNLTNREQLATFYQQEFNLDKTEDAFNQELSKTLNFLSQRGKLALFSLRTYSYSGGAHGMYRTQYLNIDLARQRLLTFDDVFKADSRASLKAALWDIYTQYGAIHEDEVFTNKQDFNVPDNFYLAIDGVHFVYELYEIASFAEGEQELVIGWSQLQDWLTEDFKAAGYFVTKQ</sequence>
<feature type="coiled-coil region" evidence="1">
    <location>
        <begin position="17"/>
        <end position="44"/>
    </location>
</feature>
<dbReference type="InterPro" id="IPR021729">
    <property type="entry name" value="DUF3298"/>
</dbReference>
<reference evidence="3 4" key="1">
    <citation type="submission" date="2018-06" db="EMBL/GenBank/DDBJ databases">
        <authorList>
            <consortium name="Pathogen Informatics"/>
            <person name="Doyle S."/>
        </authorList>
    </citation>
    <scope>NUCLEOTIDE SEQUENCE [LARGE SCALE GENOMIC DNA]</scope>
    <source>
        <strain evidence="3 4">NCTC13335</strain>
    </source>
</reference>
<dbReference type="Proteomes" id="UP000255264">
    <property type="component" value="Unassembled WGS sequence"/>
</dbReference>